<organism evidence="2 3">
    <name type="scientific">Amphritea balenae</name>
    <dbReference type="NCBI Taxonomy" id="452629"/>
    <lineage>
        <taxon>Bacteria</taxon>
        <taxon>Pseudomonadati</taxon>
        <taxon>Pseudomonadota</taxon>
        <taxon>Gammaproteobacteria</taxon>
        <taxon>Oceanospirillales</taxon>
        <taxon>Oceanospirillaceae</taxon>
        <taxon>Amphritea</taxon>
    </lineage>
</organism>
<keyword evidence="1" id="KW-1133">Transmembrane helix</keyword>
<accession>A0A3P1SP16</accession>
<proteinExistence type="predicted"/>
<evidence type="ECO:0000313" key="2">
    <source>
        <dbReference type="EMBL" id="RRC98991.1"/>
    </source>
</evidence>
<dbReference type="OrthoDB" id="244199at2"/>
<feature type="transmembrane region" description="Helical" evidence="1">
    <location>
        <begin position="235"/>
        <end position="254"/>
    </location>
</feature>
<evidence type="ECO:0000313" key="3">
    <source>
        <dbReference type="Proteomes" id="UP000267535"/>
    </source>
</evidence>
<keyword evidence="1" id="KW-0812">Transmembrane</keyword>
<sequence>MALASMATTYWLWSQPAALGSDDAFYFSNGIEHFSVLEFSPHFPGYPAFISLARLASLFLDDATQALISTTRLAALLIPWLSYALLRASGCQQSYAAVGFLLCAGQPLLLGLGLQGLSDSAGLIWLLALLLTLQRNHLYLAGLMLGLLLATRPSYAPLIVAPLCWILYLEPRRLLQLLPGGLIIGLLSLGFVLYHDSSAYFYEGWRFIQGHFQLWGNSSLGTVQSGSWSESLTDYFGSCLALVVLAIPVLWLIWRQRTPETILLLVTFIFSLVWTLGAQNPLNLRHMAPSLILLICLLCIALSRLHIRKLSIILSIFLFTGGLIQTLSLMEWQPKQPPLQQARIWLEQQSTGQLATNYGVDLLRHQLPTFAVADTYYPGASKRVLQSGGWRLSATQLNDDSLVMKQQFSARFPGEQSLWIYQYKIDIY</sequence>
<evidence type="ECO:0008006" key="4">
    <source>
        <dbReference type="Google" id="ProtNLM"/>
    </source>
</evidence>
<comment type="caution">
    <text evidence="2">The sequence shown here is derived from an EMBL/GenBank/DDBJ whole genome shotgun (WGS) entry which is preliminary data.</text>
</comment>
<gene>
    <name evidence="2" type="ORF">EHS89_12550</name>
</gene>
<keyword evidence="3" id="KW-1185">Reference proteome</keyword>
<protein>
    <recommendedName>
        <fullName evidence="4">Glycosyltransferase RgtA/B/C/D-like domain-containing protein</fullName>
    </recommendedName>
</protein>
<evidence type="ECO:0000256" key="1">
    <source>
        <dbReference type="SAM" id="Phobius"/>
    </source>
</evidence>
<feature type="transmembrane region" description="Helical" evidence="1">
    <location>
        <begin position="98"/>
        <end position="118"/>
    </location>
</feature>
<name>A0A3P1SP16_9GAMM</name>
<dbReference type="Proteomes" id="UP000267535">
    <property type="component" value="Unassembled WGS sequence"/>
</dbReference>
<dbReference type="EMBL" id="RQXV01000006">
    <property type="protein sequence ID" value="RRC98991.1"/>
    <property type="molecule type" value="Genomic_DNA"/>
</dbReference>
<dbReference type="RefSeq" id="WP_124926490.1">
    <property type="nucleotide sequence ID" value="NZ_BMOH01000002.1"/>
</dbReference>
<feature type="transmembrane region" description="Helical" evidence="1">
    <location>
        <begin position="310"/>
        <end position="330"/>
    </location>
</feature>
<dbReference type="AlphaFoldDB" id="A0A3P1SP16"/>
<feature type="transmembrane region" description="Helical" evidence="1">
    <location>
        <begin position="138"/>
        <end position="167"/>
    </location>
</feature>
<reference evidence="2 3" key="1">
    <citation type="submission" date="2018-11" db="EMBL/GenBank/DDBJ databases">
        <title>The draft genome sequence of Amphritea balenae JAMM 1525T.</title>
        <authorList>
            <person name="Fang Z."/>
            <person name="Zhang Y."/>
            <person name="Han X."/>
        </authorList>
    </citation>
    <scope>NUCLEOTIDE SEQUENCE [LARGE SCALE GENOMIC DNA]</scope>
    <source>
        <strain evidence="2 3">JAMM 1525</strain>
    </source>
</reference>
<feature type="transmembrane region" description="Helical" evidence="1">
    <location>
        <begin position="284"/>
        <end position="303"/>
    </location>
</feature>
<feature type="transmembrane region" description="Helical" evidence="1">
    <location>
        <begin position="261"/>
        <end position="278"/>
    </location>
</feature>
<keyword evidence="1" id="KW-0472">Membrane</keyword>
<feature type="transmembrane region" description="Helical" evidence="1">
    <location>
        <begin position="174"/>
        <end position="194"/>
    </location>
</feature>